<reference evidence="2" key="1">
    <citation type="journal article" date="2014" name="Int. J. Syst. Evol. Microbiol.">
        <title>Complete genome sequence of Corynebacterium casei LMG S-19264T (=DSM 44701T), isolated from a smear-ripened cheese.</title>
        <authorList>
            <consortium name="US DOE Joint Genome Institute (JGI-PGF)"/>
            <person name="Walter F."/>
            <person name="Albersmeier A."/>
            <person name="Kalinowski J."/>
            <person name="Ruckert C."/>
        </authorList>
    </citation>
    <scope>NUCLEOTIDE SEQUENCE</scope>
    <source>
        <strain evidence="2">CGMCC 1.15758</strain>
    </source>
</reference>
<reference evidence="2" key="2">
    <citation type="submission" date="2020-09" db="EMBL/GenBank/DDBJ databases">
        <authorList>
            <person name="Sun Q."/>
            <person name="Zhou Y."/>
        </authorList>
    </citation>
    <scope>NUCLEOTIDE SEQUENCE</scope>
    <source>
        <strain evidence="2">CGMCC 1.15758</strain>
    </source>
</reference>
<keyword evidence="1" id="KW-0812">Transmembrane</keyword>
<evidence type="ECO:0000313" key="2">
    <source>
        <dbReference type="EMBL" id="GGF93084.1"/>
    </source>
</evidence>
<evidence type="ECO:0000313" key="3">
    <source>
        <dbReference type="Proteomes" id="UP000636949"/>
    </source>
</evidence>
<dbReference type="EMBL" id="BMJS01000005">
    <property type="protein sequence ID" value="GGF93084.1"/>
    <property type="molecule type" value="Genomic_DNA"/>
</dbReference>
<sequence>MLITSSMAQNIISISGLILIFLVIVFIVVFLLWIILSFLKASINQTIKICGYVNILYYRYRYGNFKATMYMFAFSRLHMKRFMRKSKNKISRYASDNGRSTVLLNCASMIHSFDMKDQEKIMAHYERIKRNKANLLNSNSRRTE</sequence>
<keyword evidence="1" id="KW-0472">Membrane</keyword>
<comment type="caution">
    <text evidence="2">The sequence shown here is derived from an EMBL/GenBank/DDBJ whole genome shotgun (WGS) entry which is preliminary data.</text>
</comment>
<gene>
    <name evidence="2" type="ORF">GCM10010995_07780</name>
</gene>
<feature type="transmembrane region" description="Helical" evidence="1">
    <location>
        <begin position="62"/>
        <end position="79"/>
    </location>
</feature>
<keyword evidence="3" id="KW-1185">Reference proteome</keyword>
<dbReference type="RefSeq" id="WP_117002141.1">
    <property type="nucleotide sequence ID" value="NZ_BMJS01000005.1"/>
</dbReference>
<feature type="transmembrane region" description="Helical" evidence="1">
    <location>
        <begin position="12"/>
        <end position="36"/>
    </location>
</feature>
<proteinExistence type="predicted"/>
<keyword evidence="1" id="KW-1133">Transmembrane helix</keyword>
<name>A0A8J2Z367_9GAMM</name>
<protein>
    <submittedName>
        <fullName evidence="2">Uncharacterized protein</fullName>
    </submittedName>
</protein>
<evidence type="ECO:0000256" key="1">
    <source>
        <dbReference type="SAM" id="Phobius"/>
    </source>
</evidence>
<dbReference type="Proteomes" id="UP000636949">
    <property type="component" value="Unassembled WGS sequence"/>
</dbReference>
<accession>A0A8J2Z367</accession>
<dbReference type="AlphaFoldDB" id="A0A8J2Z367"/>
<organism evidence="2 3">
    <name type="scientific">Cysteiniphilum litorale</name>
    <dbReference type="NCBI Taxonomy" id="2056700"/>
    <lineage>
        <taxon>Bacteria</taxon>
        <taxon>Pseudomonadati</taxon>
        <taxon>Pseudomonadota</taxon>
        <taxon>Gammaproteobacteria</taxon>
        <taxon>Thiotrichales</taxon>
        <taxon>Fastidiosibacteraceae</taxon>
        <taxon>Cysteiniphilum</taxon>
    </lineage>
</organism>